<dbReference type="InterPro" id="IPR058245">
    <property type="entry name" value="NreC/VraR/RcsB-like_REC"/>
</dbReference>
<feature type="modified residue" description="4-aspartylphosphate" evidence="5">
    <location>
        <position position="39"/>
    </location>
</feature>
<dbReference type="GO" id="GO:0003677">
    <property type="term" value="F:DNA binding"/>
    <property type="evidence" value="ECO:0007669"/>
    <property type="project" value="UniProtKB-KW"/>
</dbReference>
<keyword evidence="2" id="KW-0805">Transcription regulation</keyword>
<evidence type="ECO:0000259" key="7">
    <source>
        <dbReference type="PROSITE" id="PS50110"/>
    </source>
</evidence>
<feature type="domain" description="Response regulatory" evidence="7">
    <location>
        <begin position="1"/>
        <end position="105"/>
    </location>
</feature>
<keyword evidence="1 5" id="KW-0597">Phosphoprotein</keyword>
<dbReference type="KEGG" id="gyu:FE374_11040"/>
<keyword evidence="3" id="KW-0238">DNA-binding</keyword>
<evidence type="ECO:0000256" key="1">
    <source>
        <dbReference type="ARBA" id="ARBA00022553"/>
    </source>
</evidence>
<organism evidence="8 9">
    <name type="scientific">Georgenia yuyongxinii</name>
    <dbReference type="NCBI Taxonomy" id="2589797"/>
    <lineage>
        <taxon>Bacteria</taxon>
        <taxon>Bacillati</taxon>
        <taxon>Actinomycetota</taxon>
        <taxon>Actinomycetes</taxon>
        <taxon>Micrococcales</taxon>
        <taxon>Bogoriellaceae</taxon>
        <taxon>Georgenia</taxon>
    </lineage>
</organism>
<evidence type="ECO:0000256" key="2">
    <source>
        <dbReference type="ARBA" id="ARBA00023015"/>
    </source>
</evidence>
<dbReference type="GO" id="GO:0000160">
    <property type="term" value="P:phosphorelay signal transduction system"/>
    <property type="evidence" value="ECO:0007669"/>
    <property type="project" value="InterPro"/>
</dbReference>
<accession>A0A5B8CBJ4</accession>
<dbReference type="CDD" id="cd06170">
    <property type="entry name" value="LuxR_C_like"/>
    <property type="match status" value="1"/>
</dbReference>
<proteinExistence type="predicted"/>
<dbReference type="InterPro" id="IPR039420">
    <property type="entry name" value="WalR-like"/>
</dbReference>
<dbReference type="EMBL" id="CP040915">
    <property type="protein sequence ID" value="QDC26682.1"/>
    <property type="molecule type" value="Genomic_DNA"/>
</dbReference>
<reference evidence="8 9" key="1">
    <citation type="submission" date="2019-05" db="EMBL/GenBank/DDBJ databases">
        <title>Georgenia *** sp. nov., and Georgenia *** sp. nov., isolated from the intestinal contents of plateau pika (Ochotona curzoniae) in the Qinghai-Tibet plateau of China.</title>
        <authorList>
            <person name="Tian Z."/>
        </authorList>
    </citation>
    <scope>NUCLEOTIDE SEQUENCE [LARGE SCALE GENOMIC DNA]</scope>
    <source>
        <strain evidence="8 9">Z443</strain>
    </source>
</reference>
<dbReference type="SUPFAM" id="SSF52172">
    <property type="entry name" value="CheY-like"/>
    <property type="match status" value="1"/>
</dbReference>
<gene>
    <name evidence="8" type="ORF">FE374_11040</name>
</gene>
<dbReference type="Proteomes" id="UP000314616">
    <property type="component" value="Chromosome"/>
</dbReference>
<dbReference type="InterPro" id="IPR011006">
    <property type="entry name" value="CheY-like_superfamily"/>
</dbReference>
<protein>
    <submittedName>
        <fullName evidence="8">Response regulator transcription factor</fullName>
    </submittedName>
</protein>
<dbReference type="Pfam" id="PF00196">
    <property type="entry name" value="GerE"/>
    <property type="match status" value="1"/>
</dbReference>
<dbReference type="PROSITE" id="PS50110">
    <property type="entry name" value="RESPONSE_REGULATORY"/>
    <property type="match status" value="1"/>
</dbReference>
<dbReference type="PANTHER" id="PTHR43214:SF24">
    <property type="entry name" value="TRANSCRIPTIONAL REGULATORY PROTEIN NARL-RELATED"/>
    <property type="match status" value="1"/>
</dbReference>
<dbReference type="GO" id="GO:0006355">
    <property type="term" value="P:regulation of DNA-templated transcription"/>
    <property type="evidence" value="ECO:0007669"/>
    <property type="project" value="InterPro"/>
</dbReference>
<keyword evidence="4" id="KW-0804">Transcription</keyword>
<dbReference type="Pfam" id="PF00072">
    <property type="entry name" value="Response_reg"/>
    <property type="match status" value="1"/>
</dbReference>
<evidence type="ECO:0000313" key="8">
    <source>
        <dbReference type="EMBL" id="QDC26682.1"/>
    </source>
</evidence>
<dbReference type="PRINTS" id="PR00038">
    <property type="entry name" value="HTHLUXR"/>
</dbReference>
<evidence type="ECO:0000256" key="3">
    <source>
        <dbReference type="ARBA" id="ARBA00023125"/>
    </source>
</evidence>
<dbReference type="PROSITE" id="PS00622">
    <property type="entry name" value="HTH_LUXR_1"/>
    <property type="match status" value="1"/>
</dbReference>
<dbReference type="CDD" id="cd17535">
    <property type="entry name" value="REC_NarL-like"/>
    <property type="match status" value="1"/>
</dbReference>
<evidence type="ECO:0000256" key="4">
    <source>
        <dbReference type="ARBA" id="ARBA00023163"/>
    </source>
</evidence>
<dbReference type="InterPro" id="IPR000792">
    <property type="entry name" value="Tscrpt_reg_LuxR_C"/>
</dbReference>
<dbReference type="SMART" id="SM00448">
    <property type="entry name" value="REC"/>
    <property type="match status" value="1"/>
</dbReference>
<dbReference type="PANTHER" id="PTHR43214">
    <property type="entry name" value="TWO-COMPONENT RESPONSE REGULATOR"/>
    <property type="match status" value="1"/>
</dbReference>
<dbReference type="Gene3D" id="3.40.50.2300">
    <property type="match status" value="1"/>
</dbReference>
<dbReference type="InterPro" id="IPR001789">
    <property type="entry name" value="Sig_transdc_resp-reg_receiver"/>
</dbReference>
<dbReference type="OrthoDB" id="9808843at2"/>
<dbReference type="AlphaFoldDB" id="A0A5B8CBJ4"/>
<name>A0A5B8CBJ4_9MICO</name>
<sequence length="205" mass="21898">MGFRLILERAGLDVVGEAADGRAAVTAARELRPDVVLMDIRMPRLDGVAATREILAGAGPHPKILVLTTFDLDEYVWSAVRGGAAGFLLKDVAPDDLVHAVRVVARGESMLAPALITRLLAQFARRPRAGQLPAELSALSEREIGVVRLVARGLSNAEIGAQLFLSEATVKTYVSRVLTKLDLRDRVQIAVVAYESGLVQAGEPG</sequence>
<evidence type="ECO:0000259" key="6">
    <source>
        <dbReference type="PROSITE" id="PS50043"/>
    </source>
</evidence>
<feature type="domain" description="HTH luxR-type" evidence="6">
    <location>
        <begin position="132"/>
        <end position="197"/>
    </location>
</feature>
<dbReference type="PROSITE" id="PS50043">
    <property type="entry name" value="HTH_LUXR_2"/>
    <property type="match status" value="1"/>
</dbReference>
<evidence type="ECO:0000313" key="9">
    <source>
        <dbReference type="Proteomes" id="UP000314616"/>
    </source>
</evidence>
<evidence type="ECO:0000256" key="5">
    <source>
        <dbReference type="PROSITE-ProRule" id="PRU00169"/>
    </source>
</evidence>
<dbReference type="SMART" id="SM00421">
    <property type="entry name" value="HTH_LUXR"/>
    <property type="match status" value="1"/>
</dbReference>